<dbReference type="SUPFAM" id="SSF82919">
    <property type="entry name" value="Zn-finger domain of Sec23/24"/>
    <property type="match status" value="1"/>
</dbReference>
<keyword evidence="5" id="KW-0931">ER-Golgi transport</keyword>
<name>A0ABV2AHP6_9EUKA</name>
<comment type="caution">
    <text evidence="12">The sequence shown here is derived from an EMBL/GenBank/DDBJ whole genome shotgun (WGS) entry which is preliminary data.</text>
</comment>
<dbReference type="InterPro" id="IPR006896">
    <property type="entry name" value="Sec23/24_trunk_dom"/>
</dbReference>
<dbReference type="Proteomes" id="UP001439008">
    <property type="component" value="Unassembled WGS sequence"/>
</dbReference>
<dbReference type="InterPro" id="IPR036465">
    <property type="entry name" value="vWFA_dom_sf"/>
</dbReference>
<evidence type="ECO:0000256" key="1">
    <source>
        <dbReference type="ARBA" id="ARBA00004394"/>
    </source>
</evidence>
<reference evidence="12 13" key="1">
    <citation type="journal article" date="2024" name="BMC Biol.">
        <title>Comparative genomics of Ascetosporea gives new insight into the evolutionary basis for animal parasitism in Rhizaria.</title>
        <authorList>
            <person name="Hiltunen Thoren M."/>
            <person name="Onut-Brannstrom I."/>
            <person name="Alfjorden A."/>
            <person name="Peckova H."/>
            <person name="Swords F."/>
            <person name="Hooper C."/>
            <person name="Holzer A.S."/>
            <person name="Bass D."/>
            <person name="Burki F."/>
        </authorList>
    </citation>
    <scope>NUCLEOTIDE SEQUENCE [LARGE SCALE GENOMIC DNA]</scope>
    <source>
        <strain evidence="12">20-A016</strain>
    </source>
</reference>
<evidence type="ECO:0000256" key="7">
    <source>
        <dbReference type="ARBA" id="ARBA00023136"/>
    </source>
</evidence>
<protein>
    <submittedName>
        <fullName evidence="12">Protein transport protein Sec24B</fullName>
    </submittedName>
</protein>
<organism evidence="12 13">
    <name type="scientific">Bonamia ostreae</name>
    <dbReference type="NCBI Taxonomy" id="126728"/>
    <lineage>
        <taxon>Eukaryota</taxon>
        <taxon>Sar</taxon>
        <taxon>Rhizaria</taxon>
        <taxon>Endomyxa</taxon>
        <taxon>Ascetosporea</taxon>
        <taxon>Haplosporida</taxon>
        <taxon>Bonamia</taxon>
    </lineage>
</organism>
<feature type="domain" description="Zinc finger Sec23/Sec24-type" evidence="9">
    <location>
        <begin position="140"/>
        <end position="177"/>
    </location>
</feature>
<feature type="domain" description="Sec23/Sec24 trunk" evidence="10">
    <location>
        <begin position="216"/>
        <end position="438"/>
    </location>
</feature>
<dbReference type="EMBL" id="JBDODL010000223">
    <property type="protein sequence ID" value="MES1919196.1"/>
    <property type="molecule type" value="Genomic_DNA"/>
</dbReference>
<dbReference type="Pfam" id="PF08033">
    <property type="entry name" value="Sec23_BS"/>
    <property type="match status" value="1"/>
</dbReference>
<feature type="region of interest" description="Disordered" evidence="8">
    <location>
        <begin position="14"/>
        <end position="57"/>
    </location>
</feature>
<dbReference type="InterPro" id="IPR029006">
    <property type="entry name" value="ADF-H/Gelsolin-like_dom_sf"/>
</dbReference>
<dbReference type="Gene3D" id="2.30.30.380">
    <property type="entry name" value="Zn-finger domain of Sec23/24"/>
    <property type="match status" value="1"/>
</dbReference>
<dbReference type="PANTHER" id="PTHR13803">
    <property type="entry name" value="SEC24-RELATED PROTEIN"/>
    <property type="match status" value="1"/>
</dbReference>
<feature type="compositionally biased region" description="Polar residues" evidence="8">
    <location>
        <begin position="34"/>
        <end position="50"/>
    </location>
</feature>
<dbReference type="InterPro" id="IPR006895">
    <property type="entry name" value="Znf_Sec23_Sec24"/>
</dbReference>
<evidence type="ECO:0000256" key="3">
    <source>
        <dbReference type="ARBA" id="ARBA00008334"/>
    </source>
</evidence>
<evidence type="ECO:0000313" key="12">
    <source>
        <dbReference type="EMBL" id="MES1919196.1"/>
    </source>
</evidence>
<evidence type="ECO:0000256" key="2">
    <source>
        <dbReference type="ARBA" id="ARBA00004586"/>
    </source>
</evidence>
<dbReference type="Gene3D" id="3.40.20.10">
    <property type="entry name" value="Severin"/>
    <property type="match status" value="1"/>
</dbReference>
<dbReference type="SUPFAM" id="SSF53300">
    <property type="entry name" value="vWA-like"/>
    <property type="match status" value="1"/>
</dbReference>
<dbReference type="Gene3D" id="3.40.50.410">
    <property type="entry name" value="von Willebrand factor, type A domain"/>
    <property type="match status" value="1"/>
</dbReference>
<feature type="compositionally biased region" description="Basic and acidic residues" evidence="8">
    <location>
        <begin position="14"/>
        <end position="32"/>
    </location>
</feature>
<dbReference type="Gene3D" id="2.60.40.1670">
    <property type="entry name" value="beta-sandwich domain of Sec23/24"/>
    <property type="match status" value="1"/>
</dbReference>
<dbReference type="InterPro" id="IPR050550">
    <property type="entry name" value="SEC23_SEC24_subfamily"/>
</dbReference>
<keyword evidence="13" id="KW-1185">Reference proteome</keyword>
<evidence type="ECO:0000259" key="10">
    <source>
        <dbReference type="Pfam" id="PF04811"/>
    </source>
</evidence>
<evidence type="ECO:0000256" key="5">
    <source>
        <dbReference type="ARBA" id="ARBA00022892"/>
    </source>
</evidence>
<dbReference type="Gene3D" id="1.20.120.730">
    <property type="entry name" value="Sec23/Sec24 helical domain"/>
    <property type="match status" value="1"/>
</dbReference>
<feature type="domain" description="Sec23/Sec24 beta-sandwich" evidence="11">
    <location>
        <begin position="467"/>
        <end position="555"/>
    </location>
</feature>
<keyword evidence="7" id="KW-0472">Membrane</keyword>
<dbReference type="InterPro" id="IPR036174">
    <property type="entry name" value="Znf_Sec23_Sec24_sf"/>
</dbReference>
<keyword evidence="5" id="KW-0813">Transport</keyword>
<comment type="similarity">
    <text evidence="3">Belongs to the SEC23/SEC24 family. SEC24 subfamily.</text>
</comment>
<keyword evidence="4" id="KW-0256">Endoplasmic reticulum</keyword>
<dbReference type="Pfam" id="PF04811">
    <property type="entry name" value="Sec23_trunk"/>
    <property type="match status" value="1"/>
</dbReference>
<evidence type="ECO:0000256" key="8">
    <source>
        <dbReference type="SAM" id="MobiDB-lite"/>
    </source>
</evidence>
<dbReference type="SUPFAM" id="SSF81995">
    <property type="entry name" value="beta-sandwich domain of Sec23/24"/>
    <property type="match status" value="1"/>
</dbReference>
<dbReference type="PANTHER" id="PTHR13803:SF39">
    <property type="entry name" value="SECRETORY 24AB, ISOFORM A"/>
    <property type="match status" value="1"/>
</dbReference>
<proteinExistence type="inferred from homology"/>
<gene>
    <name evidence="12" type="primary">SEC24B</name>
    <name evidence="12" type="ORF">MHBO_001059</name>
</gene>
<evidence type="ECO:0000259" key="11">
    <source>
        <dbReference type="Pfam" id="PF08033"/>
    </source>
</evidence>
<accession>A0ABV2AHP6</accession>
<evidence type="ECO:0000259" key="9">
    <source>
        <dbReference type="Pfam" id="PF04810"/>
    </source>
</evidence>
<evidence type="ECO:0000256" key="6">
    <source>
        <dbReference type="ARBA" id="ARBA00023034"/>
    </source>
</evidence>
<comment type="subcellular location">
    <subcellularLocation>
        <location evidence="2">Endoplasmic reticulum membrane</location>
    </subcellularLocation>
    <subcellularLocation>
        <location evidence="1">Golgi apparatus membrane</location>
    </subcellularLocation>
</comment>
<dbReference type="InterPro" id="IPR012990">
    <property type="entry name" value="Beta-sandwich_Sec23_24"/>
</dbReference>
<sequence>MSFHGNFAHMELAYPEKDSSSDAESHLPKEKNSAFAQSAESRPSLPSSRFSAAKLNASESRSDAFGYTPSNTKAGERRLKPKWLKQIKKCPDDFISASHGSFPMSRSALKSVGTDFCVHVECMPAEKDRVPIVDCGNSAIARCSKCRVYINPFAVFVTGNSWICNMCQTHNKVPPQYKGSLDSEGMRSDRLKRPELHSCYYEFIASNEYYYIDRSPQSPIFVFVIDVSTEAVKSGMLALIGEAVPPMIEQLAGDKRAQVAVLTFDRALHFYKLGSEGSPPKVTVSPDLANPIARTPDKMLVRLSENKNAICDLFRSLEKIHAETRDGDSALGDAMATVKNVFAPVGGKICVFSAATPSVGVGRLHAKMAKPKDKKEVKDSLRAHLIDNSSFYSEHARSMNERFLSVDVFKFALNHKPMGCGSLGALSHLTGGSFKLYEVRPGVEEDFGSLLQRLSGDLRNSLLRPIAWDAVMRIRASHKLLKKELLGDFDLKKSDLMSFPVAVGRKTVSMTVKFDDEEEDRMIFDNFVFFQSALLFTSQNGDRRIRVYNLAVPVTNSAPKVAQSVNTAAFLAYIAKMAVSKCLDIGFETGRNFIQSAGMALIRRLALSTGKAVRSAEDLPPKAREMAAALVGLLKSEAFCDAAKDPVPTRFSEESRVFVSPIRRFQRLCCLRGAPVASAQLFARPLVFPLLDVLLSEDYPEDPDKVVDVINANAMKLNSLALVASGVLVISDGQRLIFRVKKDSDSEILEALFGVSRIPADGSLSLISFAESESVLADRLGEVIGFLRKISYSKWLVPEIMVESQNVDRLCAAYLYEERSETVMSLDEFLKYIVKVINTSY</sequence>
<evidence type="ECO:0000256" key="4">
    <source>
        <dbReference type="ARBA" id="ARBA00022824"/>
    </source>
</evidence>
<dbReference type="Pfam" id="PF04810">
    <property type="entry name" value="zf-Sec23_Sec24"/>
    <property type="match status" value="1"/>
</dbReference>
<keyword evidence="6" id="KW-0333">Golgi apparatus</keyword>
<evidence type="ECO:0000313" key="13">
    <source>
        <dbReference type="Proteomes" id="UP001439008"/>
    </source>
</evidence>